<dbReference type="AlphaFoldDB" id="A0A150SQE9"/>
<evidence type="ECO:0000259" key="3">
    <source>
        <dbReference type="Pfam" id="PF03712"/>
    </source>
</evidence>
<reference evidence="4 5" key="1">
    <citation type="submission" date="2014-02" db="EMBL/GenBank/DDBJ databases">
        <title>The small core and large imbalanced accessory genome model reveals a collaborative survival strategy of Sorangium cellulosum strains in nature.</title>
        <authorList>
            <person name="Han K."/>
            <person name="Peng R."/>
            <person name="Blom J."/>
            <person name="Li Y.-Z."/>
        </authorList>
    </citation>
    <scope>NUCLEOTIDE SEQUENCE [LARGE SCALE GENOMIC DNA]</scope>
    <source>
        <strain evidence="4 5">So0011-07</strain>
    </source>
</reference>
<feature type="domain" description="Copper type II ascorbate-dependent monooxygenase C-terminal" evidence="3">
    <location>
        <begin position="212"/>
        <end position="324"/>
    </location>
</feature>
<sequence>MRTITSVIALLGAAALVGCSSDTGTETPGDETPGDEMLEPPAQGTGVQYRMNSTIEPGTEVERCQLFVAPPEGLNVNREQVRFSSGSHHVLLYATPYTEIPATTRDGTPIDATQVHDCSQGPQAYWEVNGVVAGSQSPDGNSFLGDLPEGVALKVAPGTVLLMNTHYLNSSAKPLETDARINLYTIADDEVKTEAGMLFHYNPFISVPARGTSSSQMRCTTDNDISVVRIQSHMHRRGVGYVARKVDADGKTTELYAHDRWEGVPSQEFTPFLEVKAGEALEYRCDFKNTEDRNIAQGLTTKDEMCMLIGPYFPRSKAYENCENEAGFFTPTWTGSGTSTCAEAVSCINSTPNGDDAAFYGCVVNTCANVGPQISELISCQINGGYGACDEDCSQDAEACSTCIATACGAAMEACEVATCD</sequence>
<protein>
    <recommendedName>
        <fullName evidence="3">Copper type II ascorbate-dependent monooxygenase C-terminal domain-containing protein</fullName>
    </recommendedName>
</protein>
<evidence type="ECO:0000313" key="5">
    <source>
        <dbReference type="Proteomes" id="UP000075635"/>
    </source>
</evidence>
<dbReference type="InterPro" id="IPR024548">
    <property type="entry name" value="Cu2_monoox_C"/>
</dbReference>
<feature type="compositionally biased region" description="Acidic residues" evidence="2">
    <location>
        <begin position="28"/>
        <end position="38"/>
    </location>
</feature>
<dbReference type="Gene3D" id="2.60.120.230">
    <property type="match status" value="1"/>
</dbReference>
<evidence type="ECO:0000256" key="1">
    <source>
        <dbReference type="ARBA" id="ARBA00023157"/>
    </source>
</evidence>
<comment type="caution">
    <text evidence="4">The sequence shown here is derived from an EMBL/GenBank/DDBJ whole genome shotgun (WGS) entry which is preliminary data.</text>
</comment>
<gene>
    <name evidence="4" type="ORF">BE17_04000</name>
</gene>
<feature type="region of interest" description="Disordered" evidence="2">
    <location>
        <begin position="19"/>
        <end position="44"/>
    </location>
</feature>
<dbReference type="InterPro" id="IPR008977">
    <property type="entry name" value="PHM/PNGase_F_dom_sf"/>
</dbReference>
<keyword evidence="1" id="KW-1015">Disulfide bond</keyword>
<evidence type="ECO:0000256" key="2">
    <source>
        <dbReference type="SAM" id="MobiDB-lite"/>
    </source>
</evidence>
<dbReference type="Pfam" id="PF03712">
    <property type="entry name" value="Cu2_monoox_C"/>
    <property type="match status" value="1"/>
</dbReference>
<name>A0A150SQE9_SORCE</name>
<accession>A0A150SQE9</accession>
<dbReference type="Proteomes" id="UP000075635">
    <property type="component" value="Unassembled WGS sequence"/>
</dbReference>
<proteinExistence type="predicted"/>
<evidence type="ECO:0000313" key="4">
    <source>
        <dbReference type="EMBL" id="KYF94744.1"/>
    </source>
</evidence>
<dbReference type="SUPFAM" id="SSF49742">
    <property type="entry name" value="PHM/PNGase F"/>
    <property type="match status" value="1"/>
</dbReference>
<dbReference type="GO" id="GO:0016715">
    <property type="term" value="F:oxidoreductase activity, acting on paired donors, with incorporation or reduction of molecular oxygen, reduced ascorbate as one donor, and incorporation of one atom of oxygen"/>
    <property type="evidence" value="ECO:0007669"/>
    <property type="project" value="InterPro"/>
</dbReference>
<organism evidence="4 5">
    <name type="scientific">Sorangium cellulosum</name>
    <name type="common">Polyangium cellulosum</name>
    <dbReference type="NCBI Taxonomy" id="56"/>
    <lineage>
        <taxon>Bacteria</taxon>
        <taxon>Pseudomonadati</taxon>
        <taxon>Myxococcota</taxon>
        <taxon>Polyangia</taxon>
        <taxon>Polyangiales</taxon>
        <taxon>Polyangiaceae</taxon>
        <taxon>Sorangium</taxon>
    </lineage>
</organism>
<dbReference type="EMBL" id="JEMB01000705">
    <property type="protein sequence ID" value="KYF94744.1"/>
    <property type="molecule type" value="Genomic_DNA"/>
</dbReference>
<dbReference type="InterPro" id="IPR014784">
    <property type="entry name" value="Cu2_ascorb_mOase-like_C"/>
</dbReference>
<dbReference type="PROSITE" id="PS51257">
    <property type="entry name" value="PROKAR_LIPOPROTEIN"/>
    <property type="match status" value="1"/>
</dbReference>